<dbReference type="OrthoDB" id="74360at2759"/>
<dbReference type="GeneID" id="43644287"/>
<keyword evidence="2" id="KW-1185">Reference proteome</keyword>
<organism evidence="1 2">
    <name type="scientific">Aspergillus pseudotamarii</name>
    <dbReference type="NCBI Taxonomy" id="132259"/>
    <lineage>
        <taxon>Eukaryota</taxon>
        <taxon>Fungi</taxon>
        <taxon>Dikarya</taxon>
        <taxon>Ascomycota</taxon>
        <taxon>Pezizomycotina</taxon>
        <taxon>Eurotiomycetes</taxon>
        <taxon>Eurotiomycetidae</taxon>
        <taxon>Eurotiales</taxon>
        <taxon>Aspergillaceae</taxon>
        <taxon>Aspergillus</taxon>
        <taxon>Aspergillus subgen. Circumdati</taxon>
    </lineage>
</organism>
<sequence>MEVVDDFMEQKDIFMTTTIWENDCRSWFKNANTGKISELWPGSGLSKIEAVALQRFEDFYVIYATKNRDLTHYVRHKDNGEFGVS</sequence>
<name>A0A5N6SQ32_ASPPS</name>
<dbReference type="AlphaFoldDB" id="A0A5N6SQ32"/>
<protein>
    <submittedName>
        <fullName evidence="1">Uncharacterized protein</fullName>
    </submittedName>
</protein>
<evidence type="ECO:0000313" key="1">
    <source>
        <dbReference type="EMBL" id="KAE8136695.1"/>
    </source>
</evidence>
<evidence type="ECO:0000313" key="2">
    <source>
        <dbReference type="Proteomes" id="UP000325672"/>
    </source>
</evidence>
<dbReference type="RefSeq" id="XP_031912758.1">
    <property type="nucleotide sequence ID" value="XM_032060077.1"/>
</dbReference>
<reference evidence="1 2" key="1">
    <citation type="submission" date="2019-04" db="EMBL/GenBank/DDBJ databases">
        <title>Friends and foes A comparative genomics study of 23 Aspergillus species from section Flavi.</title>
        <authorList>
            <consortium name="DOE Joint Genome Institute"/>
            <person name="Kjaerbolling I."/>
            <person name="Vesth T."/>
            <person name="Frisvad J.C."/>
            <person name="Nybo J.L."/>
            <person name="Theobald S."/>
            <person name="Kildgaard S."/>
            <person name="Isbrandt T."/>
            <person name="Kuo A."/>
            <person name="Sato A."/>
            <person name="Lyhne E.K."/>
            <person name="Kogle M.E."/>
            <person name="Wiebenga A."/>
            <person name="Kun R.S."/>
            <person name="Lubbers R.J."/>
            <person name="Makela M.R."/>
            <person name="Barry K."/>
            <person name="Chovatia M."/>
            <person name="Clum A."/>
            <person name="Daum C."/>
            <person name="Haridas S."/>
            <person name="He G."/>
            <person name="LaButti K."/>
            <person name="Lipzen A."/>
            <person name="Mondo S."/>
            <person name="Riley R."/>
            <person name="Salamov A."/>
            <person name="Simmons B.A."/>
            <person name="Magnuson J.K."/>
            <person name="Henrissat B."/>
            <person name="Mortensen U.H."/>
            <person name="Larsen T.O."/>
            <person name="Devries R.P."/>
            <person name="Grigoriev I.V."/>
            <person name="Machida M."/>
            <person name="Baker S.E."/>
            <person name="Andersen M.R."/>
        </authorList>
    </citation>
    <scope>NUCLEOTIDE SEQUENCE [LARGE SCALE GENOMIC DNA]</scope>
    <source>
        <strain evidence="1 2">CBS 117625</strain>
    </source>
</reference>
<dbReference type="Proteomes" id="UP000325672">
    <property type="component" value="Unassembled WGS sequence"/>
</dbReference>
<gene>
    <name evidence="1" type="ORF">BDV38DRAFT_283643</name>
</gene>
<dbReference type="EMBL" id="ML743582">
    <property type="protein sequence ID" value="KAE8136695.1"/>
    <property type="molecule type" value="Genomic_DNA"/>
</dbReference>
<accession>A0A5N6SQ32</accession>
<proteinExistence type="predicted"/>